<dbReference type="Proteomes" id="UP000024635">
    <property type="component" value="Unassembled WGS sequence"/>
</dbReference>
<keyword evidence="2" id="KW-1185">Reference proteome</keyword>
<evidence type="ECO:0000313" key="2">
    <source>
        <dbReference type="Proteomes" id="UP000024635"/>
    </source>
</evidence>
<protein>
    <submittedName>
        <fullName evidence="1">Uncharacterized protein</fullName>
    </submittedName>
</protein>
<comment type="caution">
    <text evidence="1">The sequence shown here is derived from an EMBL/GenBank/DDBJ whole genome shotgun (WGS) entry which is preliminary data.</text>
</comment>
<reference evidence="2" key="1">
    <citation type="journal article" date="2015" name="Nat. Genet.">
        <title>The genome and transcriptome of the zoonotic hookworm Ancylostoma ceylanicum identify infection-specific gene families.</title>
        <authorList>
            <person name="Schwarz E.M."/>
            <person name="Hu Y."/>
            <person name="Antoshechkin I."/>
            <person name="Miller M.M."/>
            <person name="Sternberg P.W."/>
            <person name="Aroian R.V."/>
        </authorList>
    </citation>
    <scope>NUCLEOTIDE SEQUENCE</scope>
    <source>
        <strain evidence="2">HY135</strain>
    </source>
</reference>
<dbReference type="AlphaFoldDB" id="A0A016VVC0"/>
<sequence length="66" mass="7491">MTTVLGEGIDLLILSIFSTFVRGRAMTCLLGFSNVLSKSMTTLFTKLSINWFCRLFPLSRGWSPKW</sequence>
<accession>A0A016VVC0</accession>
<dbReference type="EMBL" id="JARK01001340">
    <property type="protein sequence ID" value="EYC31360.1"/>
    <property type="molecule type" value="Genomic_DNA"/>
</dbReference>
<name>A0A016VVC0_9BILA</name>
<gene>
    <name evidence="1" type="primary">Acey_s0004.g2116</name>
    <name evidence="1" type="ORF">Y032_0004g2116</name>
</gene>
<evidence type="ECO:0000313" key="1">
    <source>
        <dbReference type="EMBL" id="EYC31360.1"/>
    </source>
</evidence>
<organism evidence="1 2">
    <name type="scientific">Ancylostoma ceylanicum</name>
    <dbReference type="NCBI Taxonomy" id="53326"/>
    <lineage>
        <taxon>Eukaryota</taxon>
        <taxon>Metazoa</taxon>
        <taxon>Ecdysozoa</taxon>
        <taxon>Nematoda</taxon>
        <taxon>Chromadorea</taxon>
        <taxon>Rhabditida</taxon>
        <taxon>Rhabditina</taxon>
        <taxon>Rhabditomorpha</taxon>
        <taxon>Strongyloidea</taxon>
        <taxon>Ancylostomatidae</taxon>
        <taxon>Ancylostomatinae</taxon>
        <taxon>Ancylostoma</taxon>
    </lineage>
</organism>
<proteinExistence type="predicted"/>